<keyword evidence="2" id="KW-1185">Reference proteome</keyword>
<evidence type="ECO:0000313" key="2">
    <source>
        <dbReference type="Proteomes" id="UP000811899"/>
    </source>
</evidence>
<reference evidence="1 2" key="1">
    <citation type="submission" date="2021-05" db="EMBL/GenBank/DDBJ databases">
        <title>The draft genome of Geobacter pelophilus DSM 12255.</title>
        <authorList>
            <person name="Xu Z."/>
            <person name="Masuda Y."/>
            <person name="Itoh H."/>
            <person name="Senoo K."/>
        </authorList>
    </citation>
    <scope>NUCLEOTIDE SEQUENCE [LARGE SCALE GENOMIC DNA]</scope>
    <source>
        <strain evidence="1 2">DSM 12255</strain>
    </source>
</reference>
<gene>
    <name evidence="1" type="ORF">KI809_16850</name>
</gene>
<name>A0AAW4L8W1_9BACT</name>
<comment type="caution">
    <text evidence="1">The sequence shown here is derived from an EMBL/GenBank/DDBJ whole genome shotgun (WGS) entry which is preliminary data.</text>
</comment>
<evidence type="ECO:0000313" key="1">
    <source>
        <dbReference type="EMBL" id="MBT0665982.1"/>
    </source>
</evidence>
<proteinExistence type="predicted"/>
<organism evidence="1 2">
    <name type="scientific">Geoanaerobacter pelophilus</name>
    <dbReference type="NCBI Taxonomy" id="60036"/>
    <lineage>
        <taxon>Bacteria</taxon>
        <taxon>Pseudomonadati</taxon>
        <taxon>Thermodesulfobacteriota</taxon>
        <taxon>Desulfuromonadia</taxon>
        <taxon>Geobacterales</taxon>
        <taxon>Geobacteraceae</taxon>
        <taxon>Geoanaerobacter</taxon>
    </lineage>
</organism>
<protein>
    <submittedName>
        <fullName evidence="1">Uncharacterized protein</fullName>
    </submittedName>
</protein>
<dbReference type="Proteomes" id="UP000811899">
    <property type="component" value="Unassembled WGS sequence"/>
</dbReference>
<dbReference type="RefSeq" id="WP_214172755.1">
    <property type="nucleotide sequence ID" value="NZ_JAHCVJ010000008.1"/>
</dbReference>
<dbReference type="EMBL" id="JAHCVJ010000008">
    <property type="protein sequence ID" value="MBT0665982.1"/>
    <property type="molecule type" value="Genomic_DNA"/>
</dbReference>
<dbReference type="AlphaFoldDB" id="A0AAW4L8W1"/>
<accession>A0AAW4L8W1</accession>
<sequence length="63" mass="6693">MAEAMKCCNEEGHHGHICVLKGLGLSDEIARLSSNPTHVCFTCGAEVNNPKNVCQPVALSETP</sequence>